<dbReference type="GO" id="GO:1902600">
    <property type="term" value="P:proton transmembrane transport"/>
    <property type="evidence" value="ECO:0007669"/>
    <property type="project" value="UniProtKB-KW"/>
</dbReference>
<dbReference type="PRINTS" id="PR00605">
    <property type="entry name" value="CYTCHROMECIC"/>
</dbReference>
<feature type="binding site" description="covalent" evidence="21">
    <location>
        <position position="142"/>
    </location>
    <ligand>
        <name>heme c</name>
        <dbReference type="ChEBI" id="CHEBI:61717"/>
        <label>1</label>
    </ligand>
</feature>
<feature type="binding site" description="axial binding residue" evidence="20">
    <location>
        <position position="270"/>
    </location>
    <ligand>
        <name>heme c</name>
        <dbReference type="ChEBI" id="CHEBI:61717"/>
        <label>1</label>
    </ligand>
    <ligandPart>
        <name>Fe</name>
        <dbReference type="ChEBI" id="CHEBI:18248"/>
    </ligandPart>
</feature>
<evidence type="ECO:0000256" key="13">
    <source>
        <dbReference type="ARBA" id="ARBA00022982"/>
    </source>
</evidence>
<keyword evidence="8 19" id="KW-0679">Respiratory chain</keyword>
<dbReference type="GO" id="GO:0020037">
    <property type="term" value="F:heme binding"/>
    <property type="evidence" value="ECO:0007669"/>
    <property type="project" value="InterPro"/>
</dbReference>
<evidence type="ECO:0000256" key="16">
    <source>
        <dbReference type="ARBA" id="ARBA00023004"/>
    </source>
</evidence>
<comment type="cofactor">
    <cofactor evidence="19 21">
        <name>heme c</name>
        <dbReference type="ChEBI" id="CHEBI:61717"/>
    </cofactor>
    <text evidence="19 21">Binds 2 heme C groups per subunit.</text>
</comment>
<evidence type="ECO:0000256" key="21">
    <source>
        <dbReference type="PIRSR" id="PIRSR000006-2"/>
    </source>
</evidence>
<dbReference type="InterPro" id="IPR008168">
    <property type="entry name" value="Cyt_C_IC"/>
</dbReference>
<comment type="similarity">
    <text evidence="3 19">Belongs to the CcoP / FixP family.</text>
</comment>
<dbReference type="InterPro" id="IPR032858">
    <property type="entry name" value="CcoP_N"/>
</dbReference>
<gene>
    <name evidence="22" type="primary">fixP</name>
    <name evidence="22" type="ORF">ICHIAU1_20910</name>
</gene>
<evidence type="ECO:0000256" key="10">
    <source>
        <dbReference type="ARBA" id="ARBA00022723"/>
    </source>
</evidence>
<comment type="function">
    <text evidence="19">C-type cytochrome. Part of the cbb3-type cytochrome c oxidase complex.</text>
</comment>
<keyword evidence="4 19" id="KW-0813">Transport</keyword>
<keyword evidence="23" id="KW-1185">Reference proteome</keyword>
<dbReference type="PIRSF" id="PIRSF000006">
    <property type="entry name" value="Cbb3-Cox_fixP"/>
    <property type="match status" value="1"/>
</dbReference>
<accession>A0A679HXR3</accession>
<keyword evidence="12 19" id="KW-0375">Hydrogen ion transport</keyword>
<keyword evidence="14" id="KW-1133">Transmembrane helix</keyword>
<dbReference type="PANTHER" id="PTHR33751:SF1">
    <property type="entry name" value="CBB3-TYPE CYTOCHROME C OXIDASE SUBUNIT FIXP"/>
    <property type="match status" value="1"/>
</dbReference>
<reference evidence="23" key="1">
    <citation type="submission" date="2020-01" db="EMBL/GenBank/DDBJ databases">
        <title>Phosphoaccumulans saitamaens gen. nov., sp. nov., a polyphosphate accumulating bacterium isolated from surface river water.</title>
        <authorList>
            <person name="Watanabe K."/>
            <person name="Suda W."/>
        </authorList>
    </citation>
    <scope>NUCLEOTIDE SEQUENCE [LARGE SCALE GENOMIC DNA]</scope>
    <source>
        <strain evidence="23">ICHIAU1</strain>
    </source>
</reference>
<keyword evidence="13 19" id="KW-0249">Electron transport</keyword>
<feature type="binding site" description="axial binding residue" evidence="20">
    <location>
        <position position="229"/>
    </location>
    <ligand>
        <name>heme c</name>
        <dbReference type="ChEBI" id="CHEBI:61717"/>
        <label>2</label>
    </ligand>
    <ligandPart>
        <name>Fe</name>
        <dbReference type="ChEBI" id="CHEBI:18248"/>
    </ligandPart>
</feature>
<dbReference type="AlphaFoldDB" id="A0A679HXR3"/>
<dbReference type="GO" id="GO:0009055">
    <property type="term" value="F:electron transfer activity"/>
    <property type="evidence" value="ECO:0007669"/>
    <property type="project" value="InterPro"/>
</dbReference>
<feature type="binding site" description="covalent" evidence="21">
    <location>
        <position position="225"/>
    </location>
    <ligand>
        <name>heme c</name>
        <dbReference type="ChEBI" id="CHEBI:61717"/>
        <label>2</label>
    </ligand>
</feature>
<evidence type="ECO:0000256" key="5">
    <source>
        <dbReference type="ARBA" id="ARBA00022475"/>
    </source>
</evidence>
<proteinExistence type="inferred from homology"/>
<dbReference type="InterPro" id="IPR050597">
    <property type="entry name" value="Cytochrome_c_Oxidase_Subunit"/>
</dbReference>
<dbReference type="Gene3D" id="6.10.280.130">
    <property type="match status" value="1"/>
</dbReference>
<keyword evidence="15 19" id="KW-0560">Oxidoreductase</keyword>
<keyword evidence="10 19" id="KW-0479">Metal-binding</keyword>
<dbReference type="PANTHER" id="PTHR33751">
    <property type="entry name" value="CBB3-TYPE CYTOCHROME C OXIDASE SUBUNIT FIXP"/>
    <property type="match status" value="1"/>
</dbReference>
<dbReference type="OrthoDB" id="9811281at2"/>
<dbReference type="NCBIfam" id="TIGR00782">
    <property type="entry name" value="ccoP"/>
    <property type="match status" value="1"/>
</dbReference>
<dbReference type="InterPro" id="IPR004678">
    <property type="entry name" value="Cyt_c_oxidase_cbb3_su3"/>
</dbReference>
<evidence type="ECO:0000256" key="2">
    <source>
        <dbReference type="ARBA" id="ARBA00004673"/>
    </source>
</evidence>
<evidence type="ECO:0000313" key="22">
    <source>
        <dbReference type="EMBL" id="BBU69808.1"/>
    </source>
</evidence>
<feature type="binding site" description="covalent" evidence="21">
    <location>
        <position position="139"/>
    </location>
    <ligand>
        <name>heme c</name>
        <dbReference type="ChEBI" id="CHEBI:61717"/>
        <label>1</label>
    </ligand>
</feature>
<feature type="binding site" description="axial binding residue" evidence="20">
    <location>
        <position position="143"/>
    </location>
    <ligand>
        <name>heme c</name>
        <dbReference type="ChEBI" id="CHEBI:61717"/>
        <label>1</label>
    </ligand>
    <ligandPart>
        <name>Fe</name>
        <dbReference type="ChEBI" id="CHEBI:18248"/>
    </ligandPart>
</feature>
<keyword evidence="5 19" id="KW-1003">Cell membrane</keyword>
<feature type="binding site" description="covalent" evidence="21">
    <location>
        <position position="228"/>
    </location>
    <ligand>
        <name>heme c</name>
        <dbReference type="ChEBI" id="CHEBI:61717"/>
        <label>2</label>
    </ligand>
</feature>
<keyword evidence="11" id="KW-0677">Repeat</keyword>
<comment type="subunit">
    <text evidence="19">Component of the cbb3-type cytochrome c oxidase.</text>
</comment>
<keyword evidence="18 19" id="KW-0472">Membrane</keyword>
<dbReference type="GO" id="GO:0005886">
    <property type="term" value="C:plasma membrane"/>
    <property type="evidence" value="ECO:0007669"/>
    <property type="project" value="UniProtKB-SubCell"/>
</dbReference>
<dbReference type="SUPFAM" id="SSF46626">
    <property type="entry name" value="Cytochrome c"/>
    <property type="match status" value="2"/>
</dbReference>
<comment type="subcellular location">
    <subcellularLocation>
        <location evidence="1 19">Cell inner membrane</location>
    </subcellularLocation>
</comment>
<dbReference type="Pfam" id="PF14715">
    <property type="entry name" value="FixP_N"/>
    <property type="match status" value="1"/>
</dbReference>
<evidence type="ECO:0000256" key="20">
    <source>
        <dbReference type="PIRSR" id="PIRSR000006-1"/>
    </source>
</evidence>
<keyword evidence="16 19" id="KW-0408">Iron</keyword>
<evidence type="ECO:0000256" key="1">
    <source>
        <dbReference type="ARBA" id="ARBA00004533"/>
    </source>
</evidence>
<evidence type="ECO:0000313" key="23">
    <source>
        <dbReference type="Proteomes" id="UP000463961"/>
    </source>
</evidence>
<name>A0A679HXR3_9RHOO</name>
<evidence type="ECO:0000256" key="9">
    <source>
        <dbReference type="ARBA" id="ARBA00022692"/>
    </source>
</evidence>
<comment type="pathway">
    <text evidence="2 19">Energy metabolism; oxidative phosphorylation.</text>
</comment>
<evidence type="ECO:0000256" key="6">
    <source>
        <dbReference type="ARBA" id="ARBA00022519"/>
    </source>
</evidence>
<evidence type="ECO:0000256" key="3">
    <source>
        <dbReference type="ARBA" id="ARBA00006113"/>
    </source>
</evidence>
<keyword evidence="6 19" id="KW-0997">Cell inner membrane</keyword>
<dbReference type="GO" id="GO:0016491">
    <property type="term" value="F:oxidoreductase activity"/>
    <property type="evidence" value="ECO:0007669"/>
    <property type="project" value="UniProtKB-KW"/>
</dbReference>
<evidence type="ECO:0000256" key="15">
    <source>
        <dbReference type="ARBA" id="ARBA00023002"/>
    </source>
</evidence>
<organism evidence="22 23">
    <name type="scientific">Fluviibacter phosphoraccumulans</name>
    <dbReference type="NCBI Taxonomy" id="1751046"/>
    <lineage>
        <taxon>Bacteria</taxon>
        <taxon>Pseudomonadati</taxon>
        <taxon>Pseudomonadota</taxon>
        <taxon>Betaproteobacteria</taxon>
        <taxon>Rhodocyclales</taxon>
        <taxon>Fluviibacteraceae</taxon>
        <taxon>Fluviibacter</taxon>
    </lineage>
</organism>
<evidence type="ECO:0000256" key="18">
    <source>
        <dbReference type="ARBA" id="ARBA00023136"/>
    </source>
</evidence>
<feature type="binding site" description="axial binding residue" evidence="20">
    <location>
        <position position="182"/>
    </location>
    <ligand>
        <name>heme c</name>
        <dbReference type="ChEBI" id="CHEBI:61717"/>
        <label>2</label>
    </ligand>
    <ligandPart>
        <name>Fe</name>
        <dbReference type="ChEBI" id="CHEBI:18248"/>
    </ligandPart>
</feature>
<keyword evidence="7 19" id="KW-0349">Heme</keyword>
<evidence type="ECO:0000256" key="11">
    <source>
        <dbReference type="ARBA" id="ARBA00022737"/>
    </source>
</evidence>
<dbReference type="Gene3D" id="1.10.760.10">
    <property type="entry name" value="Cytochrome c-like domain"/>
    <property type="match status" value="2"/>
</dbReference>
<evidence type="ECO:0000256" key="4">
    <source>
        <dbReference type="ARBA" id="ARBA00022448"/>
    </source>
</evidence>
<dbReference type="Proteomes" id="UP000463961">
    <property type="component" value="Chromosome"/>
</dbReference>
<dbReference type="InterPro" id="IPR036909">
    <property type="entry name" value="Cyt_c-like_dom_sf"/>
</dbReference>
<dbReference type="GO" id="GO:0005506">
    <property type="term" value="F:iron ion binding"/>
    <property type="evidence" value="ECO:0007669"/>
    <property type="project" value="InterPro"/>
</dbReference>
<protein>
    <recommendedName>
        <fullName evidence="19">Cbb3-type cytochrome c oxidase subunit</fullName>
    </recommendedName>
</protein>
<evidence type="ECO:0000256" key="19">
    <source>
        <dbReference type="PIRNR" id="PIRNR000006"/>
    </source>
</evidence>
<evidence type="ECO:0000256" key="7">
    <source>
        <dbReference type="ARBA" id="ARBA00022617"/>
    </source>
</evidence>
<dbReference type="EMBL" id="AP022345">
    <property type="protein sequence ID" value="BBU69808.1"/>
    <property type="molecule type" value="Genomic_DNA"/>
</dbReference>
<evidence type="ECO:0000256" key="14">
    <source>
        <dbReference type="ARBA" id="ARBA00022989"/>
    </source>
</evidence>
<dbReference type="Pfam" id="PF13442">
    <property type="entry name" value="Cytochrome_CBB3"/>
    <property type="match status" value="2"/>
</dbReference>
<dbReference type="InterPro" id="IPR038414">
    <property type="entry name" value="CcoP_N_sf"/>
</dbReference>
<evidence type="ECO:0000256" key="8">
    <source>
        <dbReference type="ARBA" id="ARBA00022660"/>
    </source>
</evidence>
<dbReference type="GO" id="GO:0006119">
    <property type="term" value="P:oxidative phosphorylation"/>
    <property type="evidence" value="ECO:0007669"/>
    <property type="project" value="UniProtKB-UniPathway"/>
</dbReference>
<dbReference type="PROSITE" id="PS51007">
    <property type="entry name" value="CYTC"/>
    <property type="match status" value="2"/>
</dbReference>
<dbReference type="UniPathway" id="UPA00705"/>
<dbReference type="InterPro" id="IPR009056">
    <property type="entry name" value="Cyt_c-like_dom"/>
</dbReference>
<keyword evidence="9" id="KW-0812">Transmembrane</keyword>
<dbReference type="RefSeq" id="WP_162049515.1">
    <property type="nucleotide sequence ID" value="NZ_AP019011.1"/>
</dbReference>
<sequence length="299" mass="32833">MLTSVASIIVTIVVLASIIGCGFILWNQSRIKLPKGKVETTGHAWDGLEEYNNPLPKWWMYLFWITVIFALAYVFLYPALGNNKGMLDWSSTGQWQKEINKADEQYGPLFAKYAQTPVQDLAQDPQAIEVGKRLYLTYCYQCHGSDARGAKGFPNLTDGDWLYGGQPETILQTITQGRNGMMPPHAHLGEESIKDLANYVRSLSGLANDSLRAAKGKELFASSGCAGCHGPDGKGNQAIGAPNLTDNVWLYGSSEKTIAETITNGRQNMMPAFGDRLNEGKLKLLSAYVYSLSQKPAAK</sequence>
<evidence type="ECO:0000256" key="17">
    <source>
        <dbReference type="ARBA" id="ARBA00023065"/>
    </source>
</evidence>
<keyword evidence="17 19" id="KW-0406">Ion transport</keyword>
<evidence type="ECO:0000256" key="12">
    <source>
        <dbReference type="ARBA" id="ARBA00022781"/>
    </source>
</evidence>